<keyword evidence="5 6" id="KW-0408">Iron</keyword>
<dbReference type="GO" id="GO:0009055">
    <property type="term" value="F:electron transfer activity"/>
    <property type="evidence" value="ECO:0007669"/>
    <property type="project" value="InterPro"/>
</dbReference>
<gene>
    <name evidence="8" type="ORF">CR492_01090</name>
</gene>
<dbReference type="OrthoDB" id="9805828at2"/>
<keyword evidence="2 6" id="KW-0349">Heme</keyword>
<feature type="domain" description="Cytochrome c" evidence="7">
    <location>
        <begin position="19"/>
        <end position="119"/>
    </location>
</feature>
<evidence type="ECO:0000256" key="1">
    <source>
        <dbReference type="ARBA" id="ARBA00022448"/>
    </source>
</evidence>
<dbReference type="SUPFAM" id="SSF46626">
    <property type="entry name" value="Cytochrome c"/>
    <property type="match status" value="1"/>
</dbReference>
<dbReference type="Proteomes" id="UP000236286">
    <property type="component" value="Unassembled WGS sequence"/>
</dbReference>
<dbReference type="InterPro" id="IPR002327">
    <property type="entry name" value="Cyt_c_1A/1B"/>
</dbReference>
<name>A0A2J7TLA6_METSI</name>
<comment type="caution">
    <text evidence="8">The sequence shown here is derived from an EMBL/GenBank/DDBJ whole genome shotgun (WGS) entry which is preliminary data.</text>
</comment>
<evidence type="ECO:0000313" key="8">
    <source>
        <dbReference type="EMBL" id="PNG27550.1"/>
    </source>
</evidence>
<dbReference type="InterPro" id="IPR009056">
    <property type="entry name" value="Cyt_c-like_dom"/>
</dbReference>
<dbReference type="EMBL" id="PDZR01000001">
    <property type="protein sequence ID" value="PNG27550.1"/>
    <property type="molecule type" value="Genomic_DNA"/>
</dbReference>
<keyword evidence="3 6" id="KW-0479">Metal-binding</keyword>
<dbReference type="GO" id="GO:0046872">
    <property type="term" value="F:metal ion binding"/>
    <property type="evidence" value="ECO:0007669"/>
    <property type="project" value="UniProtKB-KW"/>
</dbReference>
<reference evidence="8 9" key="1">
    <citation type="submission" date="2017-10" db="EMBL/GenBank/DDBJ databases">
        <title>Genome announcement of Methylocella silvestris TVC from permafrost.</title>
        <authorList>
            <person name="Wang J."/>
            <person name="Geng K."/>
            <person name="Ul-Haque F."/>
            <person name="Crombie A.T."/>
            <person name="Street L.E."/>
            <person name="Wookey P.A."/>
            <person name="Murrell J.C."/>
            <person name="Pratscher J."/>
        </authorList>
    </citation>
    <scope>NUCLEOTIDE SEQUENCE [LARGE SCALE GENOMIC DNA]</scope>
    <source>
        <strain evidence="8 9">TVC</strain>
    </source>
</reference>
<evidence type="ECO:0000256" key="3">
    <source>
        <dbReference type="ARBA" id="ARBA00022723"/>
    </source>
</evidence>
<evidence type="ECO:0000256" key="4">
    <source>
        <dbReference type="ARBA" id="ARBA00022982"/>
    </source>
</evidence>
<organism evidence="8 9">
    <name type="scientific">Methylocella silvestris</name>
    <dbReference type="NCBI Taxonomy" id="199596"/>
    <lineage>
        <taxon>Bacteria</taxon>
        <taxon>Pseudomonadati</taxon>
        <taxon>Pseudomonadota</taxon>
        <taxon>Alphaproteobacteria</taxon>
        <taxon>Hyphomicrobiales</taxon>
        <taxon>Beijerinckiaceae</taxon>
        <taxon>Methylocella</taxon>
    </lineage>
</organism>
<keyword evidence="4" id="KW-0249">Electron transport</keyword>
<evidence type="ECO:0000256" key="6">
    <source>
        <dbReference type="PROSITE-ProRule" id="PRU00433"/>
    </source>
</evidence>
<dbReference type="PRINTS" id="PR00604">
    <property type="entry name" value="CYTCHRMECIAB"/>
</dbReference>
<dbReference type="AlphaFoldDB" id="A0A2J7TLA6"/>
<dbReference type="Gene3D" id="1.10.760.10">
    <property type="entry name" value="Cytochrome c-like domain"/>
    <property type="match status" value="1"/>
</dbReference>
<dbReference type="PANTHER" id="PTHR11961">
    <property type="entry name" value="CYTOCHROME C"/>
    <property type="match status" value="1"/>
</dbReference>
<dbReference type="Pfam" id="PF00034">
    <property type="entry name" value="Cytochrom_C"/>
    <property type="match status" value="1"/>
</dbReference>
<accession>A0A2J7TLA6</accession>
<evidence type="ECO:0000313" key="9">
    <source>
        <dbReference type="Proteomes" id="UP000236286"/>
    </source>
</evidence>
<protein>
    <submittedName>
        <fullName evidence="8">Cytochrome C</fullName>
    </submittedName>
</protein>
<proteinExistence type="predicted"/>
<evidence type="ECO:0000256" key="5">
    <source>
        <dbReference type="ARBA" id="ARBA00023004"/>
    </source>
</evidence>
<dbReference type="PROSITE" id="PS51007">
    <property type="entry name" value="CYTC"/>
    <property type="match status" value="1"/>
</dbReference>
<dbReference type="InterPro" id="IPR036909">
    <property type="entry name" value="Cyt_c-like_dom_sf"/>
</dbReference>
<sequence>MIVLAVLGSLHAAATARAEDVDPGRRQFAASCGVCHSVDPGASARQGPNLRDVYGRKAGSAAGFAYSQALKGGDWIWDEATLDTWIANAQEAHPGTFMTYRQADPQKRKLVINYLKSLSASK</sequence>
<evidence type="ECO:0000259" key="7">
    <source>
        <dbReference type="PROSITE" id="PS51007"/>
    </source>
</evidence>
<evidence type="ECO:0000256" key="2">
    <source>
        <dbReference type="ARBA" id="ARBA00022617"/>
    </source>
</evidence>
<dbReference type="GO" id="GO:0020037">
    <property type="term" value="F:heme binding"/>
    <property type="evidence" value="ECO:0007669"/>
    <property type="project" value="InterPro"/>
</dbReference>
<keyword evidence="1" id="KW-0813">Transport</keyword>